<keyword evidence="2" id="KW-1185">Reference proteome</keyword>
<dbReference type="VEuPathDB" id="CryptoDB:GNI_056280"/>
<dbReference type="Proteomes" id="UP000019763">
    <property type="component" value="Unassembled WGS sequence"/>
</dbReference>
<gene>
    <name evidence="1" type="ORF">GNI_056280</name>
</gene>
<comment type="caution">
    <text evidence="1">The sequence shown here is derived from an EMBL/GenBank/DDBJ whole genome shotgun (WGS) entry which is preliminary data.</text>
</comment>
<dbReference type="AlphaFoldDB" id="A0A023B8X3"/>
<sequence>MPAMLVSSRRSSSKGIALTAALTVVVGGKTALANTAGLGKVCVTLKRRQAGQRGSLRVNAAVPCLPSEDEFKNFDVTKHCNTVQIVRGSCPFIEALEFGWVVLGGVWQEMSKGAAGQHHESNKKVVLDLAANLYSEWAPPYPSEQITPEQMAEWKLPSQNMTSQLITEYLTKILFAGAPKWKMAPSVDRWAAVNADWLSDIWSDDSDDNKPWSNVLRGTLLGPATGALAVAAVAVSGAMTLARNVPANEVTEVIFRPKYSAAM</sequence>
<name>A0A023B8X3_GRENI</name>
<dbReference type="EMBL" id="AFNH02000426">
    <property type="protein sequence ID" value="EZG70305.1"/>
    <property type="molecule type" value="Genomic_DNA"/>
</dbReference>
<reference evidence="1" key="1">
    <citation type="submission" date="2013-12" db="EMBL/GenBank/DDBJ databases">
        <authorList>
            <person name="Omoto C.K."/>
            <person name="Sibley D."/>
            <person name="Venepally P."/>
            <person name="Hadjithomas M."/>
            <person name="Karamycheva S."/>
            <person name="Brunk B."/>
            <person name="Roos D."/>
            <person name="Caler E."/>
            <person name="Lorenzi H."/>
        </authorList>
    </citation>
    <scope>NUCLEOTIDE SEQUENCE</scope>
</reference>
<evidence type="ECO:0000313" key="2">
    <source>
        <dbReference type="Proteomes" id="UP000019763"/>
    </source>
</evidence>
<accession>A0A023B8X3</accession>
<organism evidence="1 2">
    <name type="scientific">Gregarina niphandrodes</name>
    <name type="common">Septate eugregarine</name>
    <dbReference type="NCBI Taxonomy" id="110365"/>
    <lineage>
        <taxon>Eukaryota</taxon>
        <taxon>Sar</taxon>
        <taxon>Alveolata</taxon>
        <taxon>Apicomplexa</taxon>
        <taxon>Conoidasida</taxon>
        <taxon>Gregarinasina</taxon>
        <taxon>Eugregarinorida</taxon>
        <taxon>Gregarinidae</taxon>
        <taxon>Gregarina</taxon>
    </lineage>
</organism>
<dbReference type="GeneID" id="22912090"/>
<protein>
    <submittedName>
        <fullName evidence="1">Uncharacterized protein</fullName>
    </submittedName>
</protein>
<proteinExistence type="predicted"/>
<evidence type="ECO:0000313" key="1">
    <source>
        <dbReference type="EMBL" id="EZG70305.1"/>
    </source>
</evidence>
<dbReference type="RefSeq" id="XP_011129967.1">
    <property type="nucleotide sequence ID" value="XM_011131665.1"/>
</dbReference>